<name>E4XIT2_OIKDI</name>
<evidence type="ECO:0000313" key="9">
    <source>
        <dbReference type="EMBL" id="CBY35540.1"/>
    </source>
</evidence>
<evidence type="ECO:0000256" key="2">
    <source>
        <dbReference type="PROSITE-ProRule" id="PRU00276"/>
    </source>
</evidence>
<feature type="binding site" evidence="2">
    <location>
        <position position="409"/>
    </location>
    <ligand>
        <name>Zn(2+)</name>
        <dbReference type="ChEBI" id="CHEBI:29105"/>
        <note>catalytic</note>
    </ligand>
</feature>
<keyword evidence="10" id="KW-1185">Reference proteome</keyword>
<feature type="active site" evidence="2">
    <location>
        <position position="410"/>
    </location>
</feature>
<dbReference type="InterPro" id="IPR001762">
    <property type="entry name" value="Disintegrin_dom"/>
</dbReference>
<evidence type="ECO:0008006" key="11">
    <source>
        <dbReference type="Google" id="ProtNLM"/>
    </source>
</evidence>
<dbReference type="GO" id="GO:0005886">
    <property type="term" value="C:plasma membrane"/>
    <property type="evidence" value="ECO:0007669"/>
    <property type="project" value="TreeGrafter"/>
</dbReference>
<feature type="chain" id="PRO_5011938280" description="Peptidase M12B domain-containing protein" evidence="5">
    <location>
        <begin position="16"/>
        <end position="809"/>
    </location>
</feature>
<dbReference type="InterPro" id="IPR024079">
    <property type="entry name" value="MetalloPept_cat_dom_sf"/>
</dbReference>
<dbReference type="InterPro" id="IPR036436">
    <property type="entry name" value="Disintegrin_dom_sf"/>
</dbReference>
<dbReference type="GO" id="GO:0046872">
    <property type="term" value="F:metal ion binding"/>
    <property type="evidence" value="ECO:0007669"/>
    <property type="project" value="UniProtKB-KW"/>
</dbReference>
<dbReference type="GO" id="GO:0007219">
    <property type="term" value="P:Notch signaling pathway"/>
    <property type="evidence" value="ECO:0007669"/>
    <property type="project" value="TreeGrafter"/>
</dbReference>
<dbReference type="OrthoDB" id="2131567at2759"/>
<dbReference type="FunFam" id="4.10.70.10:FF:000003">
    <property type="entry name" value="Disintegrin and metalloproteinase domain-containing protein 17"/>
    <property type="match status" value="1"/>
</dbReference>
<dbReference type="PROSITE" id="PS50215">
    <property type="entry name" value="ADAM_MEPRO"/>
    <property type="match status" value="1"/>
</dbReference>
<keyword evidence="4" id="KW-0812">Transmembrane</keyword>
<feature type="region of interest" description="Disordered" evidence="3">
    <location>
        <begin position="169"/>
        <end position="190"/>
    </location>
</feature>
<evidence type="ECO:0000256" key="5">
    <source>
        <dbReference type="SAM" id="SignalP"/>
    </source>
</evidence>
<dbReference type="PROSITE" id="PS50214">
    <property type="entry name" value="DISINTEGRIN_2"/>
    <property type="match status" value="1"/>
</dbReference>
<gene>
    <name evidence="8" type="ORF">GSOID_T00012508001</name>
    <name evidence="9" type="ORF">GSOID_T00027363001</name>
</gene>
<dbReference type="Proteomes" id="UP000001307">
    <property type="component" value="Unassembled WGS sequence"/>
</dbReference>
<keyword evidence="1" id="KW-1015">Disulfide bond</keyword>
<dbReference type="SUPFAM" id="SSF57552">
    <property type="entry name" value="Blood coagulation inhibitor (disintegrin)"/>
    <property type="match status" value="1"/>
</dbReference>
<organism evidence="8 10">
    <name type="scientific">Oikopleura dioica</name>
    <name type="common">Tunicate</name>
    <dbReference type="NCBI Taxonomy" id="34765"/>
    <lineage>
        <taxon>Eukaryota</taxon>
        <taxon>Metazoa</taxon>
        <taxon>Chordata</taxon>
        <taxon>Tunicata</taxon>
        <taxon>Appendicularia</taxon>
        <taxon>Copelata</taxon>
        <taxon>Oikopleuridae</taxon>
        <taxon>Oikopleura</taxon>
    </lineage>
</organism>
<comment type="caution">
    <text evidence="2">Lacks conserved residue(s) required for the propagation of feature annotation.</text>
</comment>
<keyword evidence="4" id="KW-1133">Transmembrane helix</keyword>
<dbReference type="FunCoup" id="E4XIT2">
    <property type="interactions" value="11"/>
</dbReference>
<feature type="domain" description="Disintegrin" evidence="6">
    <location>
        <begin position="487"/>
        <end position="582"/>
    </location>
</feature>
<dbReference type="GO" id="GO:0004222">
    <property type="term" value="F:metalloendopeptidase activity"/>
    <property type="evidence" value="ECO:0007669"/>
    <property type="project" value="InterPro"/>
</dbReference>
<dbReference type="EMBL" id="FN653056">
    <property type="protein sequence ID" value="CBY24616.1"/>
    <property type="molecule type" value="Genomic_DNA"/>
</dbReference>
<reference evidence="8 10" key="1">
    <citation type="journal article" date="2010" name="Science">
        <title>Plasticity of animal genome architecture unmasked by rapid evolution of a pelagic tunicate.</title>
        <authorList>
            <person name="Denoeud F."/>
            <person name="Henriet S."/>
            <person name="Mungpakdee S."/>
            <person name="Aury J.M."/>
            <person name="Da Silva C."/>
            <person name="Brinkmann H."/>
            <person name="Mikhaleva J."/>
            <person name="Olsen L.C."/>
            <person name="Jubin C."/>
            <person name="Canestro C."/>
            <person name="Bouquet J.M."/>
            <person name="Danks G."/>
            <person name="Poulain J."/>
            <person name="Campsteijn C."/>
            <person name="Adamski M."/>
            <person name="Cross I."/>
            <person name="Yadetie F."/>
            <person name="Muffato M."/>
            <person name="Louis A."/>
            <person name="Butcher S."/>
            <person name="Tsagkogeorga G."/>
            <person name="Konrad A."/>
            <person name="Singh S."/>
            <person name="Jensen M.F."/>
            <person name="Cong E.H."/>
            <person name="Eikeseth-Otteraa H."/>
            <person name="Noel B."/>
            <person name="Anthouard V."/>
            <person name="Porcel B.M."/>
            <person name="Kachouri-Lafond R."/>
            <person name="Nishino A."/>
            <person name="Ugolini M."/>
            <person name="Chourrout P."/>
            <person name="Nishida H."/>
            <person name="Aasland R."/>
            <person name="Huzurbazar S."/>
            <person name="Westhof E."/>
            <person name="Delsuc F."/>
            <person name="Lehrach H."/>
            <person name="Reinhardt R."/>
            <person name="Weissenbach J."/>
            <person name="Roy S.W."/>
            <person name="Artiguenave F."/>
            <person name="Postlethwait J.H."/>
            <person name="Manak J.R."/>
            <person name="Thompson E.M."/>
            <person name="Jaillon O."/>
            <person name="Du Pasquier L."/>
            <person name="Boudinot P."/>
            <person name="Liberles D.A."/>
            <person name="Volff J.N."/>
            <person name="Philippe H."/>
            <person name="Lenhard B."/>
            <person name="Roest Crollius H."/>
            <person name="Wincker P."/>
            <person name="Chourrout D."/>
        </authorList>
    </citation>
    <scope>NUCLEOTIDE SEQUENCE [LARGE SCALE GENOMIC DNA]</scope>
</reference>
<dbReference type="InterPro" id="IPR051489">
    <property type="entry name" value="ADAM_Metalloproteinase"/>
</dbReference>
<keyword evidence="2" id="KW-0862">Zinc</keyword>
<dbReference type="GO" id="GO:0006509">
    <property type="term" value="P:membrane protein ectodomain proteolysis"/>
    <property type="evidence" value="ECO:0007669"/>
    <property type="project" value="TreeGrafter"/>
</dbReference>
<feature type="binding site" evidence="2">
    <location>
        <position position="413"/>
    </location>
    <ligand>
        <name>Zn(2+)</name>
        <dbReference type="ChEBI" id="CHEBI:29105"/>
        <note>catalytic</note>
    </ligand>
</feature>
<feature type="transmembrane region" description="Helical" evidence="4">
    <location>
        <begin position="726"/>
        <end position="748"/>
    </location>
</feature>
<evidence type="ECO:0000256" key="1">
    <source>
        <dbReference type="ARBA" id="ARBA00023157"/>
    </source>
</evidence>
<evidence type="ECO:0000256" key="4">
    <source>
        <dbReference type="SAM" id="Phobius"/>
    </source>
</evidence>
<dbReference type="AlphaFoldDB" id="E4XIT2"/>
<dbReference type="PANTHER" id="PTHR45702">
    <property type="entry name" value="ADAM10/ADAM17 METALLOPEPTIDASE FAMILY MEMBER"/>
    <property type="match status" value="1"/>
</dbReference>
<feature type="domain" description="Peptidase M12B" evidence="7">
    <location>
        <begin position="203"/>
        <end position="470"/>
    </location>
</feature>
<accession>E4XIT2</accession>
<dbReference type="Gene3D" id="4.10.70.10">
    <property type="entry name" value="Disintegrin domain"/>
    <property type="match status" value="1"/>
</dbReference>
<keyword evidence="4" id="KW-0472">Membrane</keyword>
<evidence type="ECO:0000259" key="7">
    <source>
        <dbReference type="PROSITE" id="PS50215"/>
    </source>
</evidence>
<dbReference type="PANTHER" id="PTHR45702:SF6">
    <property type="entry name" value="DISINTEGRIN AND METALLOPROTEINASE DOMAIN-CONTAINING PROTEIN 17"/>
    <property type="match status" value="1"/>
</dbReference>
<dbReference type="Gene3D" id="3.40.390.10">
    <property type="entry name" value="Collagenase (Catalytic Domain)"/>
    <property type="match status" value="1"/>
</dbReference>
<dbReference type="EMBL" id="FN654643">
    <property type="protein sequence ID" value="CBY35540.1"/>
    <property type="molecule type" value="Genomic_DNA"/>
</dbReference>
<evidence type="ECO:0000259" key="6">
    <source>
        <dbReference type="PROSITE" id="PS50214"/>
    </source>
</evidence>
<dbReference type="Pfam" id="PF13574">
    <property type="entry name" value="Reprolysin_2"/>
    <property type="match status" value="1"/>
</dbReference>
<evidence type="ECO:0000313" key="10">
    <source>
        <dbReference type="Proteomes" id="UP000001307"/>
    </source>
</evidence>
<protein>
    <recommendedName>
        <fullName evidence="11">Peptidase M12B domain-containing protein</fullName>
    </recommendedName>
</protein>
<evidence type="ECO:0000313" key="8">
    <source>
        <dbReference type="EMBL" id="CBY24616.1"/>
    </source>
</evidence>
<dbReference type="InterPro" id="IPR001590">
    <property type="entry name" value="Peptidase_M12B"/>
</dbReference>
<feature type="signal peptide" evidence="5">
    <location>
        <begin position="1"/>
        <end position="15"/>
    </location>
</feature>
<keyword evidence="5" id="KW-0732">Signal</keyword>
<evidence type="ECO:0000256" key="3">
    <source>
        <dbReference type="SAM" id="MobiDB-lite"/>
    </source>
</evidence>
<keyword evidence="2" id="KW-0479">Metal-binding</keyword>
<proteinExistence type="predicted"/>
<dbReference type="SUPFAM" id="SSF55486">
    <property type="entry name" value="Metalloproteases ('zincins'), catalytic domain"/>
    <property type="match status" value="1"/>
</dbReference>
<dbReference type="SMART" id="SM00050">
    <property type="entry name" value="DISIN"/>
    <property type="match status" value="1"/>
</dbReference>
<dbReference type="Proteomes" id="UP000011014">
    <property type="component" value="Unassembled WGS sequence"/>
</dbReference>
<sequence>MRLCLTYLLVELVSCEFVRLSQKNVLLYSRRRKRAAEDDDSDDFTNRIVGFDAETPLANYTVEAVLQPSIVEPNALPKYASPNAIPLVFRGKLKNERDQLLGTAELHFNTFDKLRYLKINDKNEEGSFIGEPHLGRLENINDDEDLLLYRQSYAKKHARGTCAQPLGLELHRDHQAETKREKRDTDEDEKRLRGLAGPGFKLKDCKIKLVADERFNSEIGLGEVDKTIGYMISVITTADNIFRHTDWLERQDLKDADGNTLEAKGFGFTIAQIEVWSDPTKEPYLNASKIIDDKSFIETSQDCESSQSTAPVCRYLKEFAKKVVVEERLETGEIQKMCLAHLFTHTDFPEGILGLAHIGRQANGNNAAMGICANTDPDVNGVHLNTALTSTLNWKSKILTDEAQLVTTHELGHNWGAFHDDNVQSLRISTKEDECLPKSSQDGYFVMFRNAVTGDKPNNNKFSICSKSQVAGQLSKCVKIGFSETKNQSCGNYKVEDGEECDSGFNIGGSSFCCTSDCRLNKNATNGLPAQCDGKNPNEHACCQNCRFQNEGHICRESNQCMEQSVCSGDSAICPVSHPKDDETPCTDADGLQSQCKINPATGRSDCQDICQQLDMEICYCDKKDDYIEMCHRCCEDKKTKKCQPVHIWANELNEIDEELKTILEKPVIMKNNSVCHVGLCQHKFDPNENKNVTRCIVNIGDTPSLSNILEYFQPEKFKDLVKNNITGAIMIFSLMLWVPASMFICYVDRKRREHNEKNRFQWVDYMSSFSYTYPNINPDMIPSFPNPPGFPPNQSYALKVKFWTDIFA</sequence>
<feature type="binding site" evidence="2">
    <location>
        <position position="419"/>
    </location>
    <ligand>
        <name>Zn(2+)</name>
        <dbReference type="ChEBI" id="CHEBI:29105"/>
        <note>catalytic</note>
    </ligand>
</feature>